<dbReference type="Proteomes" id="UP000053097">
    <property type="component" value="Unassembled WGS sequence"/>
</dbReference>
<evidence type="ECO:0000313" key="5">
    <source>
        <dbReference type="Proteomes" id="UP000053097"/>
    </source>
</evidence>
<dbReference type="STRING" id="2015173.A0A026WVC2"/>
<comment type="similarity">
    <text evidence="1">Belongs to the UXT family.</text>
</comment>
<evidence type="ECO:0000313" key="6">
    <source>
        <dbReference type="Proteomes" id="UP000279307"/>
    </source>
</evidence>
<evidence type="ECO:0000313" key="3">
    <source>
        <dbReference type="EMBL" id="EZA59918.1"/>
    </source>
</evidence>
<dbReference type="GO" id="GO:0000122">
    <property type="term" value="P:negative regulation of transcription by RNA polymerase II"/>
    <property type="evidence" value="ECO:0007669"/>
    <property type="project" value="InterPro"/>
</dbReference>
<dbReference type="GO" id="GO:0045944">
    <property type="term" value="P:positive regulation of transcription by RNA polymerase II"/>
    <property type="evidence" value="ECO:0007669"/>
    <property type="project" value="TreeGrafter"/>
</dbReference>
<dbReference type="GO" id="GO:0016592">
    <property type="term" value="C:mediator complex"/>
    <property type="evidence" value="ECO:0007669"/>
    <property type="project" value="TreeGrafter"/>
</dbReference>
<evidence type="ECO:0000313" key="4">
    <source>
        <dbReference type="EMBL" id="RLU26633.1"/>
    </source>
</evidence>
<dbReference type="OMA" id="CNFFMEA"/>
<dbReference type="Pfam" id="PF02996">
    <property type="entry name" value="Prefoldin"/>
    <property type="match status" value="1"/>
</dbReference>
<dbReference type="GO" id="GO:0003714">
    <property type="term" value="F:transcription corepressor activity"/>
    <property type="evidence" value="ECO:0007669"/>
    <property type="project" value="InterPro"/>
</dbReference>
<dbReference type="PANTHER" id="PTHR13345:SF9">
    <property type="entry name" value="PROTEIN UXT"/>
    <property type="match status" value="1"/>
</dbReference>
<dbReference type="InterPro" id="IPR009053">
    <property type="entry name" value="Prefoldin"/>
</dbReference>
<keyword evidence="2" id="KW-0175">Coiled coil</keyword>
<dbReference type="Gene3D" id="1.10.287.370">
    <property type="match status" value="1"/>
</dbReference>
<evidence type="ECO:0000256" key="2">
    <source>
        <dbReference type="SAM" id="Coils"/>
    </source>
</evidence>
<dbReference type="EMBL" id="KK107087">
    <property type="protein sequence ID" value="EZA59918.1"/>
    <property type="molecule type" value="Genomic_DNA"/>
</dbReference>
<accession>A0A026WVC2</accession>
<feature type="coiled-coil region" evidence="2">
    <location>
        <begin position="17"/>
        <end position="44"/>
    </location>
</feature>
<dbReference type="SUPFAM" id="SSF46579">
    <property type="entry name" value="Prefoldin"/>
    <property type="match status" value="1"/>
</dbReference>
<sequence>MEPQIHQKVVQFETFVNEVLKEDLKQLENKLDAKNADIAEFLQLQSVITTFQNTNMNKTGFNTKIDIGHNFFMQAHVTDVSEILLNIGLGIYVEFTLDEALTFINVRSKLLERQVANLRKAIAMTNAHIKLILLAIGELQGIGENVSKE</sequence>
<dbReference type="PRINTS" id="PR01502">
    <property type="entry name" value="UXTPROTEIN"/>
</dbReference>
<reference evidence="4 6" key="2">
    <citation type="journal article" date="2018" name="Genome Res.">
        <title>The genomic architecture and molecular evolution of ant odorant receptors.</title>
        <authorList>
            <person name="McKenzie S.K."/>
            <person name="Kronauer D.J.C."/>
        </authorList>
    </citation>
    <scope>NUCLEOTIDE SEQUENCE [LARGE SCALE GENOMIC DNA]</scope>
    <source>
        <strain evidence="4">Clonal line C1</strain>
    </source>
</reference>
<dbReference type="CDD" id="cd23158">
    <property type="entry name" value="Prefoldin_UXT"/>
    <property type="match status" value="1"/>
</dbReference>
<organism evidence="3 5">
    <name type="scientific">Ooceraea biroi</name>
    <name type="common">Clonal raider ant</name>
    <name type="synonym">Cerapachys biroi</name>
    <dbReference type="NCBI Taxonomy" id="2015173"/>
    <lineage>
        <taxon>Eukaryota</taxon>
        <taxon>Metazoa</taxon>
        <taxon>Ecdysozoa</taxon>
        <taxon>Arthropoda</taxon>
        <taxon>Hexapoda</taxon>
        <taxon>Insecta</taxon>
        <taxon>Pterygota</taxon>
        <taxon>Neoptera</taxon>
        <taxon>Endopterygota</taxon>
        <taxon>Hymenoptera</taxon>
        <taxon>Apocrita</taxon>
        <taxon>Aculeata</taxon>
        <taxon>Formicoidea</taxon>
        <taxon>Formicidae</taxon>
        <taxon>Dorylinae</taxon>
        <taxon>Ooceraea</taxon>
    </lineage>
</organism>
<dbReference type="AlphaFoldDB" id="A0A026WVC2"/>
<dbReference type="InterPro" id="IPR004127">
    <property type="entry name" value="Prefoldin_subunit_alpha"/>
</dbReference>
<dbReference type="Proteomes" id="UP000279307">
    <property type="component" value="Chromosome 1"/>
</dbReference>
<reference evidence="4" key="3">
    <citation type="submission" date="2018-07" db="EMBL/GenBank/DDBJ databases">
        <authorList>
            <person name="Mckenzie S.K."/>
            <person name="Kronauer D.J.C."/>
        </authorList>
    </citation>
    <scope>NUCLEOTIDE SEQUENCE</scope>
    <source>
        <strain evidence="4">Clonal line C1</strain>
    </source>
</reference>
<gene>
    <name evidence="4" type="ORF">DMN91_000429</name>
    <name evidence="3" type="ORF">X777_16121</name>
</gene>
<name>A0A026WVC2_OOCBI</name>
<dbReference type="EMBL" id="QOIP01000001">
    <property type="protein sequence ID" value="RLU26633.1"/>
    <property type="molecule type" value="Genomic_DNA"/>
</dbReference>
<dbReference type="OrthoDB" id="433124at2759"/>
<proteinExistence type="inferred from homology"/>
<reference evidence="3 5" key="1">
    <citation type="journal article" date="2014" name="Curr. Biol.">
        <title>The genome of the clonal raider ant Cerapachys biroi.</title>
        <authorList>
            <person name="Oxley P.R."/>
            <person name="Ji L."/>
            <person name="Fetter-Pruneda I."/>
            <person name="McKenzie S.K."/>
            <person name="Li C."/>
            <person name="Hu H."/>
            <person name="Zhang G."/>
            <person name="Kronauer D.J."/>
        </authorList>
    </citation>
    <scope>NUCLEOTIDE SEQUENCE [LARGE SCALE GENOMIC DNA]</scope>
</reference>
<protein>
    <submittedName>
        <fullName evidence="3">UXT-like protein</fullName>
    </submittedName>
</protein>
<keyword evidence="5" id="KW-1185">Reference proteome</keyword>
<evidence type="ECO:0000256" key="1">
    <source>
        <dbReference type="ARBA" id="ARBA00007666"/>
    </source>
</evidence>
<dbReference type="InterPro" id="IPR003994">
    <property type="entry name" value="UXT"/>
</dbReference>
<dbReference type="PANTHER" id="PTHR13345">
    <property type="entry name" value="MEDIATOR OF RNA POLYMERASE II TRANSCRIPTION SUBUNIT 10"/>
    <property type="match status" value="1"/>
</dbReference>